<evidence type="ECO:0000313" key="1">
    <source>
        <dbReference type="EMBL" id="KAK1607309.1"/>
    </source>
</evidence>
<protein>
    <submittedName>
        <fullName evidence="1">Uncharacterized protein</fullName>
    </submittedName>
</protein>
<evidence type="ECO:0000313" key="2">
    <source>
        <dbReference type="Proteomes" id="UP001231189"/>
    </source>
</evidence>
<organism evidence="1 2">
    <name type="scientific">Lolium multiflorum</name>
    <name type="common">Italian ryegrass</name>
    <name type="synonym">Lolium perenne subsp. multiflorum</name>
    <dbReference type="NCBI Taxonomy" id="4521"/>
    <lineage>
        <taxon>Eukaryota</taxon>
        <taxon>Viridiplantae</taxon>
        <taxon>Streptophyta</taxon>
        <taxon>Embryophyta</taxon>
        <taxon>Tracheophyta</taxon>
        <taxon>Spermatophyta</taxon>
        <taxon>Magnoliopsida</taxon>
        <taxon>Liliopsida</taxon>
        <taxon>Poales</taxon>
        <taxon>Poaceae</taxon>
        <taxon>BOP clade</taxon>
        <taxon>Pooideae</taxon>
        <taxon>Poodae</taxon>
        <taxon>Poeae</taxon>
        <taxon>Poeae Chloroplast Group 2 (Poeae type)</taxon>
        <taxon>Loliodinae</taxon>
        <taxon>Loliinae</taxon>
        <taxon>Lolium</taxon>
    </lineage>
</organism>
<gene>
    <name evidence="1" type="ORF">QYE76_030982</name>
</gene>
<dbReference type="GO" id="GO:0090560">
    <property type="term" value="F:2-(3-amino-3-carboxypropyl)histidine synthase activity"/>
    <property type="evidence" value="ECO:0007669"/>
    <property type="project" value="InterPro"/>
</dbReference>
<reference evidence="1" key="1">
    <citation type="submission" date="2023-07" db="EMBL/GenBank/DDBJ databases">
        <title>A chromosome-level genome assembly of Lolium multiflorum.</title>
        <authorList>
            <person name="Chen Y."/>
            <person name="Copetti D."/>
            <person name="Kolliker R."/>
            <person name="Studer B."/>
        </authorList>
    </citation>
    <scope>NUCLEOTIDE SEQUENCE</scope>
    <source>
        <strain evidence="1">02402/16</strain>
        <tissue evidence="1">Leaf</tissue>
    </source>
</reference>
<dbReference type="PANTHER" id="PTHR10762">
    <property type="entry name" value="DIPHTHAMIDE BIOSYNTHESIS PROTEIN"/>
    <property type="match status" value="1"/>
</dbReference>
<dbReference type="Proteomes" id="UP001231189">
    <property type="component" value="Unassembled WGS sequence"/>
</dbReference>
<accession>A0AAD8VI27</accession>
<dbReference type="Gene3D" id="3.40.50.11840">
    <property type="entry name" value="Diphthamide synthesis DPH1/DPH2 domain 1"/>
    <property type="match status" value="1"/>
</dbReference>
<dbReference type="PANTHER" id="PTHR10762:SF2">
    <property type="entry name" value="2-(3-AMINO-3-CARBOXYPROPYL)HISTIDINE SYNTHASE SUBUNIT 2"/>
    <property type="match status" value="1"/>
</dbReference>
<dbReference type="SFLD" id="SFLDS00032">
    <property type="entry name" value="Radical_SAM_3-amino-3-carboxyp"/>
    <property type="match status" value="1"/>
</dbReference>
<dbReference type="Pfam" id="PF01866">
    <property type="entry name" value="Diphthamide_syn"/>
    <property type="match status" value="1"/>
</dbReference>
<dbReference type="EMBL" id="JAUUTY010000007">
    <property type="protein sequence ID" value="KAK1607309.1"/>
    <property type="molecule type" value="Genomic_DNA"/>
</dbReference>
<dbReference type="InterPro" id="IPR042263">
    <property type="entry name" value="DPH1/DPH2_1"/>
</dbReference>
<sequence>MLGASEAHQGYAGLDGEVGAGLSRRNCSMPAPEKTGSSEVIPFAAARFFLQAELVEDGGHFPNELLKDAAPVARALRRELGGGGGTKLFVMADTAYNSCCVDEVGASAIDAQCVVHYGHSYMSP</sequence>
<dbReference type="GO" id="GO:0017183">
    <property type="term" value="P:protein histidyl modification to diphthamide"/>
    <property type="evidence" value="ECO:0007669"/>
    <property type="project" value="InterPro"/>
</dbReference>
<dbReference type="AlphaFoldDB" id="A0AAD8VI27"/>
<proteinExistence type="predicted"/>
<dbReference type="NCBIfam" id="TIGR00322">
    <property type="entry name" value="diphth2_R"/>
    <property type="match status" value="1"/>
</dbReference>
<comment type="caution">
    <text evidence="1">The sequence shown here is derived from an EMBL/GenBank/DDBJ whole genome shotgun (WGS) entry which is preliminary data.</text>
</comment>
<dbReference type="InterPro" id="IPR016435">
    <property type="entry name" value="DPH1/DPH2"/>
</dbReference>
<keyword evidence="2" id="KW-1185">Reference proteome</keyword>
<name>A0AAD8VI27_LOLMU</name>